<dbReference type="EMBL" id="SBJO01000229">
    <property type="protein sequence ID" value="KAF9761969.1"/>
    <property type="molecule type" value="Genomic_DNA"/>
</dbReference>
<dbReference type="InterPro" id="IPR036236">
    <property type="entry name" value="Znf_C2H2_sf"/>
</dbReference>
<dbReference type="PROSITE" id="PS50157">
    <property type="entry name" value="ZINC_FINGER_C2H2_2"/>
    <property type="match status" value="2"/>
</dbReference>
<accession>A0A9P6GXA7</accession>
<sequence>MGILFSRPIQKKTPFEILGIPPISTKEEIRERFIKLIKISSDRQEIISAYDSIKNSPPDLDLYTAEILSEEKYFKDLFQKIGDYCGLAVPKEREEIYKMFKNFQSSRRFKTEKERIEFNYKVRKIVKECSIDSIDSSIDNIDSISSIDTYRSTTTEKQFKCEECKKGFRSINQLLNHYRSKKHLREVEKIEKEPKEFIKKQIENVDSSKDSTKDSTKDSSKDITKDSSKDSSKDSTKDSKDSTKDITKDSSKYSTKDSSKYSTKDSSKYSTKDSNSTKDSKDSTKDSNSTKDSKDSNSTKDSTIFRTCSKCKKVFTSRTLLVSHIKKEHL</sequence>
<evidence type="ECO:0000259" key="6">
    <source>
        <dbReference type="PROSITE" id="PS50157"/>
    </source>
</evidence>
<dbReference type="SUPFAM" id="SSF57667">
    <property type="entry name" value="beta-beta-alpha zinc fingers"/>
    <property type="match status" value="1"/>
</dbReference>
<organism evidence="7 8">
    <name type="scientific">Nosema granulosis</name>
    <dbReference type="NCBI Taxonomy" id="83296"/>
    <lineage>
        <taxon>Eukaryota</taxon>
        <taxon>Fungi</taxon>
        <taxon>Fungi incertae sedis</taxon>
        <taxon>Microsporidia</taxon>
        <taxon>Nosematidae</taxon>
        <taxon>Nosema</taxon>
    </lineage>
</organism>
<reference evidence="7 8" key="1">
    <citation type="journal article" date="2020" name="Genome Biol. Evol.">
        <title>Comparative genomics of strictly vertically transmitted, feminizing microsporidia endosymbionts of amphipod crustaceans.</title>
        <authorList>
            <person name="Cormier A."/>
            <person name="Chebbi M.A."/>
            <person name="Giraud I."/>
            <person name="Wattier R."/>
            <person name="Teixeira M."/>
            <person name="Gilbert C."/>
            <person name="Rigaud T."/>
            <person name="Cordaux R."/>
        </authorList>
    </citation>
    <scope>NUCLEOTIDE SEQUENCE [LARGE SCALE GENOMIC DNA]</scope>
    <source>
        <strain evidence="7 8">Ou3-Ou53</strain>
    </source>
</reference>
<dbReference type="InterPro" id="IPR022755">
    <property type="entry name" value="Znf_C2H2_jaz"/>
</dbReference>
<evidence type="ECO:0000256" key="4">
    <source>
        <dbReference type="PROSITE-ProRule" id="PRU00042"/>
    </source>
</evidence>
<feature type="domain" description="C2H2-type" evidence="6">
    <location>
        <begin position="306"/>
        <end position="330"/>
    </location>
</feature>
<dbReference type="OrthoDB" id="2191416at2759"/>
<dbReference type="PROSITE" id="PS00028">
    <property type="entry name" value="ZINC_FINGER_C2H2_1"/>
    <property type="match status" value="2"/>
</dbReference>
<dbReference type="GO" id="GO:0008270">
    <property type="term" value="F:zinc ion binding"/>
    <property type="evidence" value="ECO:0007669"/>
    <property type="project" value="UniProtKB-KW"/>
</dbReference>
<evidence type="ECO:0000313" key="8">
    <source>
        <dbReference type="Proteomes" id="UP000740883"/>
    </source>
</evidence>
<name>A0A9P6GXA7_9MICR</name>
<evidence type="ECO:0000256" key="3">
    <source>
        <dbReference type="ARBA" id="ARBA00022833"/>
    </source>
</evidence>
<evidence type="ECO:0000256" key="1">
    <source>
        <dbReference type="ARBA" id="ARBA00022723"/>
    </source>
</evidence>
<feature type="compositionally biased region" description="Basic and acidic residues" evidence="5">
    <location>
        <begin position="201"/>
        <end position="298"/>
    </location>
</feature>
<proteinExistence type="predicted"/>
<keyword evidence="1" id="KW-0479">Metal-binding</keyword>
<dbReference type="AlphaFoldDB" id="A0A9P6GXA7"/>
<dbReference type="Gene3D" id="3.30.160.60">
    <property type="entry name" value="Classic Zinc Finger"/>
    <property type="match status" value="1"/>
</dbReference>
<feature type="domain" description="C2H2-type" evidence="6">
    <location>
        <begin position="159"/>
        <end position="188"/>
    </location>
</feature>
<evidence type="ECO:0000313" key="7">
    <source>
        <dbReference type="EMBL" id="KAF9761969.1"/>
    </source>
</evidence>
<keyword evidence="2 4" id="KW-0863">Zinc-finger</keyword>
<dbReference type="Proteomes" id="UP000740883">
    <property type="component" value="Unassembled WGS sequence"/>
</dbReference>
<keyword evidence="3" id="KW-0862">Zinc</keyword>
<comment type="caution">
    <text evidence="7">The sequence shown here is derived from an EMBL/GenBank/DDBJ whole genome shotgun (WGS) entry which is preliminary data.</text>
</comment>
<dbReference type="Pfam" id="PF00096">
    <property type="entry name" value="zf-C2H2"/>
    <property type="match status" value="1"/>
</dbReference>
<dbReference type="InterPro" id="IPR013087">
    <property type="entry name" value="Znf_C2H2_type"/>
</dbReference>
<dbReference type="Pfam" id="PF12171">
    <property type="entry name" value="zf-C2H2_jaz"/>
    <property type="match status" value="1"/>
</dbReference>
<feature type="region of interest" description="Disordered" evidence="5">
    <location>
        <begin position="201"/>
        <end position="302"/>
    </location>
</feature>
<gene>
    <name evidence="7" type="ORF">NGRA_2293</name>
</gene>
<evidence type="ECO:0000256" key="2">
    <source>
        <dbReference type="ARBA" id="ARBA00022771"/>
    </source>
</evidence>
<evidence type="ECO:0000256" key="5">
    <source>
        <dbReference type="SAM" id="MobiDB-lite"/>
    </source>
</evidence>
<protein>
    <recommendedName>
        <fullName evidence="6">C2H2-type domain-containing protein</fullName>
    </recommendedName>
</protein>
<keyword evidence="8" id="KW-1185">Reference proteome</keyword>
<dbReference type="SMART" id="SM00355">
    <property type="entry name" value="ZnF_C2H2"/>
    <property type="match status" value="2"/>
</dbReference>